<dbReference type="GO" id="GO:0071949">
    <property type="term" value="F:FAD binding"/>
    <property type="evidence" value="ECO:0007669"/>
    <property type="project" value="InterPro"/>
</dbReference>
<dbReference type="Pfam" id="PF02913">
    <property type="entry name" value="FAD-oxidase_C"/>
    <property type="match status" value="1"/>
</dbReference>
<dbReference type="InterPro" id="IPR017900">
    <property type="entry name" value="4Fe4S_Fe_S_CS"/>
</dbReference>
<dbReference type="GO" id="GO:0046872">
    <property type="term" value="F:metal ion binding"/>
    <property type="evidence" value="ECO:0007669"/>
    <property type="project" value="UniProtKB-KW"/>
</dbReference>
<dbReference type="Pfam" id="PF13183">
    <property type="entry name" value="Fer4_8"/>
    <property type="match status" value="1"/>
</dbReference>
<keyword evidence="5" id="KW-0560">Oxidoreductase</keyword>
<gene>
    <name evidence="10" type="ORF">H9L10_13025</name>
</gene>
<dbReference type="AlphaFoldDB" id="A0A7G9R0L5"/>
<keyword evidence="11" id="KW-1185">Reference proteome</keyword>
<organism evidence="10 11">
    <name type="scientific">Phycicoccus endophyticus</name>
    <dbReference type="NCBI Taxonomy" id="1690220"/>
    <lineage>
        <taxon>Bacteria</taxon>
        <taxon>Bacillati</taxon>
        <taxon>Actinomycetota</taxon>
        <taxon>Actinomycetes</taxon>
        <taxon>Micrococcales</taxon>
        <taxon>Intrasporangiaceae</taxon>
        <taxon>Phycicoccus</taxon>
    </lineage>
</organism>
<evidence type="ECO:0000313" key="11">
    <source>
        <dbReference type="Proteomes" id="UP000515976"/>
    </source>
</evidence>
<evidence type="ECO:0000256" key="3">
    <source>
        <dbReference type="ARBA" id="ARBA00022723"/>
    </source>
</evidence>
<dbReference type="Gene3D" id="3.30.70.2740">
    <property type="match status" value="1"/>
</dbReference>
<dbReference type="InterPro" id="IPR036318">
    <property type="entry name" value="FAD-bd_PCMH-like_sf"/>
</dbReference>
<evidence type="ECO:0000259" key="8">
    <source>
        <dbReference type="PROSITE" id="PS51379"/>
    </source>
</evidence>
<dbReference type="InterPro" id="IPR017896">
    <property type="entry name" value="4Fe4S_Fe-S-bd"/>
</dbReference>
<dbReference type="Pfam" id="PF01565">
    <property type="entry name" value="FAD_binding_4"/>
    <property type="match status" value="1"/>
</dbReference>
<evidence type="ECO:0000256" key="5">
    <source>
        <dbReference type="ARBA" id="ARBA00023002"/>
    </source>
</evidence>
<evidence type="ECO:0000259" key="9">
    <source>
        <dbReference type="PROSITE" id="PS51387"/>
    </source>
</evidence>
<evidence type="ECO:0000256" key="4">
    <source>
        <dbReference type="ARBA" id="ARBA00022827"/>
    </source>
</evidence>
<evidence type="ECO:0000256" key="2">
    <source>
        <dbReference type="ARBA" id="ARBA00022630"/>
    </source>
</evidence>
<feature type="domain" description="FAD-binding PCMH-type" evidence="9">
    <location>
        <begin position="37"/>
        <end position="259"/>
    </location>
</feature>
<dbReference type="Gene3D" id="1.10.45.10">
    <property type="entry name" value="Vanillyl-alcohol Oxidase, Chain A, domain 4"/>
    <property type="match status" value="1"/>
</dbReference>
<dbReference type="InterPro" id="IPR016166">
    <property type="entry name" value="FAD-bd_PCMH"/>
</dbReference>
<dbReference type="InterPro" id="IPR016169">
    <property type="entry name" value="FAD-bd_PCMH_sub2"/>
</dbReference>
<dbReference type="SUPFAM" id="SSF46548">
    <property type="entry name" value="alpha-helical ferredoxin"/>
    <property type="match status" value="1"/>
</dbReference>
<dbReference type="InterPro" id="IPR004113">
    <property type="entry name" value="FAD-bd_oxidored_4_C"/>
</dbReference>
<dbReference type="GO" id="GO:0051536">
    <property type="term" value="F:iron-sulfur cluster binding"/>
    <property type="evidence" value="ECO:0007669"/>
    <property type="project" value="UniProtKB-KW"/>
</dbReference>
<name>A0A7G9R0L5_9MICO</name>
<keyword evidence="2" id="KW-0285">Flavoprotein</keyword>
<feature type="domain" description="4Fe-4S ferredoxin-type" evidence="8">
    <location>
        <begin position="593"/>
        <end position="626"/>
    </location>
</feature>
<dbReference type="InterPro" id="IPR004017">
    <property type="entry name" value="Cys_rich_dom"/>
</dbReference>
<dbReference type="InterPro" id="IPR016164">
    <property type="entry name" value="FAD-linked_Oxase-like_C"/>
</dbReference>
<dbReference type="PROSITE" id="PS51379">
    <property type="entry name" value="4FE4S_FER_2"/>
    <property type="match status" value="1"/>
</dbReference>
<keyword evidence="7" id="KW-0411">Iron-sulfur</keyword>
<proteinExistence type="predicted"/>
<evidence type="ECO:0000256" key="6">
    <source>
        <dbReference type="ARBA" id="ARBA00023004"/>
    </source>
</evidence>
<keyword evidence="4" id="KW-0274">FAD</keyword>
<sequence>MDERTAALSAALRGAGVGDVDPSPLARALYSSDASLYRVPPLAVVRPRHHDEVEATLAVCRELAVPVTARGAGTSIAGNAVGPGVVIDHRRHLDRVLHVDPEAAEAVVEPGVVHARLQEAARPHGLRFGPDPSTHTRCTVGGMLGNNACGARALGYGRTSDNVLAVTALTAAGERLRLAVPGRGDPGAQPPALVAAARELVGGQLATVRTEFGRFGRQVSGYALEHLLPENGGDLTRVLVGSEGTLALASELTVRLVRDEPHRILVLLGFPDIAAAADAAPATLSARPTACEGMDRRLLEPLFRSGRQHEGSFPTGGGMLLVELAGEDPRELRSRADRLVRDVGAARSRVVDDPAEAAALWSVREDAAGIAARTLDGAPAHAGWEDAAVPVARLGQYVRAFDALLDEHGLRALPYGHFGDGCLHVRIDFPLGHGPDGGQEAYRRFVEDAAELVAAHEGSLSGEHGDGRARSGLLPSMYSPAALALQARLKRLFDPEGLLNPGVLVDPDRPEEALRAASRQPVRLRRAPALLADGAALGDLAHRCTGVGKCVATSTDDVMCPSFRATGEEKDSTRGRARVLQELATNGTTSGFDAPAVAEALDLCLGCKACARDCPTGVDMARLRSETLHQRFAGRRRPRTHLTLGRLPRWADLAAHAPGVVNAVTQGPLAPLVARAAGIDPRRSMPRFASMTFHRARRTRPATAGAPVAGGRPVVLWVDTFTDHFAPEVAEAAVRVLEGAGHEVRVAGDGVCCGITEISTGQLDRATASVRRTVRALARELDDDAVLVGLEPSCLGVLREDALHLLPGDEDAARVARAARPLARLLLDTPGWRPPDLSGVRVVAQPHCHEHAATGWQAEEELLTRSGADLHVVRGCCGLAGNWGVEAGHHDVSVAIAEGGLLPAVRDLADGGLVCADGFSCRTQVADLVGRDALHLAELLDGADEVAPGTVNVLG</sequence>
<dbReference type="PROSITE" id="PS51387">
    <property type="entry name" value="FAD_PCMH"/>
    <property type="match status" value="1"/>
</dbReference>
<dbReference type="PANTHER" id="PTHR11748">
    <property type="entry name" value="D-LACTATE DEHYDROGENASE"/>
    <property type="match status" value="1"/>
</dbReference>
<keyword evidence="6" id="KW-0408">Iron</keyword>
<dbReference type="Proteomes" id="UP000515976">
    <property type="component" value="Chromosome"/>
</dbReference>
<dbReference type="GO" id="GO:0008720">
    <property type="term" value="F:D-lactate dehydrogenase (NAD+) activity"/>
    <property type="evidence" value="ECO:0007669"/>
    <property type="project" value="TreeGrafter"/>
</dbReference>
<dbReference type="InterPro" id="IPR006094">
    <property type="entry name" value="Oxid_FAD_bind_N"/>
</dbReference>
<evidence type="ECO:0000256" key="7">
    <source>
        <dbReference type="ARBA" id="ARBA00023014"/>
    </source>
</evidence>
<dbReference type="Gene3D" id="3.30.70.2190">
    <property type="match status" value="1"/>
</dbReference>
<dbReference type="EMBL" id="CP060712">
    <property type="protein sequence ID" value="QNN49140.1"/>
    <property type="molecule type" value="Genomic_DNA"/>
</dbReference>
<evidence type="ECO:0000313" key="10">
    <source>
        <dbReference type="EMBL" id="QNN49140.1"/>
    </source>
</evidence>
<dbReference type="PANTHER" id="PTHR11748:SF119">
    <property type="entry name" value="D-2-HYDROXYGLUTARATE DEHYDROGENASE"/>
    <property type="match status" value="1"/>
</dbReference>
<dbReference type="Gene3D" id="3.30.465.10">
    <property type="match status" value="1"/>
</dbReference>
<dbReference type="InterPro" id="IPR016171">
    <property type="entry name" value="Vanillyl_alc_oxidase_C-sub2"/>
</dbReference>
<dbReference type="RefSeq" id="WP_166101091.1">
    <property type="nucleotide sequence ID" value="NZ_BMMY01000006.1"/>
</dbReference>
<protein>
    <submittedName>
        <fullName evidence="10">FAD-binding protein</fullName>
    </submittedName>
</protein>
<accession>A0A7G9R0L5</accession>
<reference evidence="10 11" key="1">
    <citation type="submission" date="2020-08" db="EMBL/GenBank/DDBJ databases">
        <title>Genome sequence of Phycicoccus endophyticus JCM 31784T.</title>
        <authorList>
            <person name="Hyun D.-W."/>
            <person name="Bae J.-W."/>
        </authorList>
    </citation>
    <scope>NUCLEOTIDE SEQUENCE [LARGE SCALE GENOMIC DNA]</scope>
    <source>
        <strain evidence="10 11">JCM 31784</strain>
    </source>
</reference>
<dbReference type="GO" id="GO:1903457">
    <property type="term" value="P:lactate catabolic process"/>
    <property type="evidence" value="ECO:0007669"/>
    <property type="project" value="TreeGrafter"/>
</dbReference>
<evidence type="ECO:0000256" key="1">
    <source>
        <dbReference type="ARBA" id="ARBA00001974"/>
    </source>
</evidence>
<comment type="cofactor">
    <cofactor evidence="1">
        <name>FAD</name>
        <dbReference type="ChEBI" id="CHEBI:57692"/>
    </cofactor>
</comment>
<dbReference type="SUPFAM" id="SSF55103">
    <property type="entry name" value="FAD-linked oxidases, C-terminal domain"/>
    <property type="match status" value="1"/>
</dbReference>
<keyword evidence="3" id="KW-0479">Metal-binding</keyword>
<dbReference type="KEGG" id="pei:H9L10_13025"/>
<dbReference type="Pfam" id="PF02754">
    <property type="entry name" value="CCG"/>
    <property type="match status" value="1"/>
</dbReference>
<dbReference type="PROSITE" id="PS00198">
    <property type="entry name" value="4FE4S_FER_1"/>
    <property type="match status" value="1"/>
</dbReference>
<dbReference type="SUPFAM" id="SSF56176">
    <property type="entry name" value="FAD-binding/transporter-associated domain-like"/>
    <property type="match status" value="1"/>
</dbReference>
<dbReference type="GO" id="GO:0004458">
    <property type="term" value="F:D-lactate dehydrogenase (cytochrome) activity"/>
    <property type="evidence" value="ECO:0007669"/>
    <property type="project" value="TreeGrafter"/>
</dbReference>